<dbReference type="Proteomes" id="UP000775872">
    <property type="component" value="Unassembled WGS sequence"/>
</dbReference>
<evidence type="ECO:0000256" key="2">
    <source>
        <dbReference type="SAM" id="MobiDB-lite"/>
    </source>
</evidence>
<gene>
    <name evidence="3" type="ORF">CSOL1703_00002652</name>
</gene>
<reference evidence="4" key="1">
    <citation type="submission" date="2019-06" db="EMBL/GenBank/DDBJ databases">
        <authorList>
            <person name="Broberg M."/>
        </authorList>
    </citation>
    <scope>NUCLEOTIDE SEQUENCE [LARGE SCALE GENOMIC DNA]</scope>
</reference>
<dbReference type="AlphaFoldDB" id="A0A9N9YUD9"/>
<feature type="region of interest" description="Disordered" evidence="2">
    <location>
        <begin position="33"/>
        <end position="53"/>
    </location>
</feature>
<keyword evidence="4" id="KW-1185">Reference proteome</keyword>
<reference evidence="3 4" key="2">
    <citation type="submission" date="2021-10" db="EMBL/GenBank/DDBJ databases">
        <authorList>
            <person name="Piombo E."/>
        </authorList>
    </citation>
    <scope>NUCLEOTIDE SEQUENCE [LARGE SCALE GENOMIC DNA]</scope>
</reference>
<proteinExistence type="predicted"/>
<protein>
    <submittedName>
        <fullName evidence="3">Uncharacterized protein</fullName>
    </submittedName>
</protein>
<feature type="non-terminal residue" evidence="3">
    <location>
        <position position="1"/>
    </location>
</feature>
<accession>A0A9N9YUD9</accession>
<keyword evidence="1" id="KW-0175">Coiled coil</keyword>
<evidence type="ECO:0000313" key="3">
    <source>
        <dbReference type="EMBL" id="CAH0036363.1"/>
    </source>
</evidence>
<dbReference type="EMBL" id="CABFOC020000002">
    <property type="protein sequence ID" value="CAH0036363.1"/>
    <property type="molecule type" value="Genomic_DNA"/>
</dbReference>
<evidence type="ECO:0000256" key="1">
    <source>
        <dbReference type="SAM" id="Coils"/>
    </source>
</evidence>
<evidence type="ECO:0000313" key="4">
    <source>
        <dbReference type="Proteomes" id="UP000775872"/>
    </source>
</evidence>
<dbReference type="OrthoDB" id="5148725at2759"/>
<feature type="coiled-coil region" evidence="1">
    <location>
        <begin position="102"/>
        <end position="136"/>
    </location>
</feature>
<sequence>MSEHQRASNEELKLENERLRIENAKLKAELAVHEEPASNALNSGPAPTQREMTRTQLRREVAALKEKIRDHEVQNEASLLHTKRIQSELDETRKAFSLKFDIEALQRDKKGLEKSVTSLTSQIEQLQAQKDLASEEEYESLLEKHERVAKELYLTAHFTVHDLKEENEDLKAELDMHNEILGLTEEDRNFGERTLGQKGSQIPAQFIGTSYVGTKRKVEEEMYATDQLGNKRLRTTDSMVFEGLSDKNLDGVCCFVSTAQNEVLRVAAKGGLINHLHFNITPRGILGITPLGMERIDLFHRFKSEPKLLADWKSTRGAQFSKEVRQIINESGFQDHSHPSLYYLVKQLEDGRDLSVEVLREHLMAMESYTKDDVKKLRAYIKELNRPLRTNSIDKRELLAVLRRLSRSPVDEGVRQYVKMIEADEGLLIAFVFID</sequence>
<comment type="caution">
    <text evidence="3">The sequence shown here is derived from an EMBL/GenBank/DDBJ whole genome shotgun (WGS) entry which is preliminary data.</text>
</comment>
<organism evidence="3 4">
    <name type="scientific">Clonostachys solani</name>
    <dbReference type="NCBI Taxonomy" id="160281"/>
    <lineage>
        <taxon>Eukaryota</taxon>
        <taxon>Fungi</taxon>
        <taxon>Dikarya</taxon>
        <taxon>Ascomycota</taxon>
        <taxon>Pezizomycotina</taxon>
        <taxon>Sordariomycetes</taxon>
        <taxon>Hypocreomycetidae</taxon>
        <taxon>Hypocreales</taxon>
        <taxon>Bionectriaceae</taxon>
        <taxon>Clonostachys</taxon>
    </lineage>
</organism>
<name>A0A9N9YUD9_9HYPO</name>